<dbReference type="KEGG" id="phet:94290277"/>
<feature type="compositionally biased region" description="Polar residues" evidence="1">
    <location>
        <begin position="12"/>
        <end position="23"/>
    </location>
</feature>
<gene>
    <name evidence="2" type="ORF">JKF63_04207</name>
</gene>
<organism evidence="2 3">
    <name type="scientific">Porcisia hertigi</name>
    <dbReference type="NCBI Taxonomy" id="2761500"/>
    <lineage>
        <taxon>Eukaryota</taxon>
        <taxon>Discoba</taxon>
        <taxon>Euglenozoa</taxon>
        <taxon>Kinetoplastea</taxon>
        <taxon>Metakinetoplastina</taxon>
        <taxon>Trypanosomatida</taxon>
        <taxon>Trypanosomatidae</taxon>
        <taxon>Leishmaniinae</taxon>
        <taxon>Porcisia</taxon>
    </lineage>
</organism>
<evidence type="ECO:0000256" key="1">
    <source>
        <dbReference type="SAM" id="MobiDB-lite"/>
    </source>
</evidence>
<reference evidence="2 3" key="1">
    <citation type="submission" date="2021-02" db="EMBL/GenBank/DDBJ databases">
        <title>Porcisia hertigi Genome sequencing and assembly.</title>
        <authorList>
            <person name="Almutairi H."/>
            <person name="Gatherer D."/>
        </authorList>
    </citation>
    <scope>NUCLEOTIDE SEQUENCE [LARGE SCALE GENOMIC DNA]</scope>
    <source>
        <strain evidence="2 3">C119</strain>
    </source>
</reference>
<comment type="caution">
    <text evidence="2">The sequence shown here is derived from an EMBL/GenBank/DDBJ whole genome shotgun (WGS) entry which is preliminary data.</text>
</comment>
<protein>
    <submittedName>
        <fullName evidence="2">Uncharacterized protein</fullName>
    </submittedName>
</protein>
<dbReference type="Proteomes" id="UP000674318">
    <property type="component" value="Unassembled WGS sequence"/>
</dbReference>
<keyword evidence="3" id="KW-1185">Reference proteome</keyword>
<dbReference type="AlphaFoldDB" id="A0A836L9P4"/>
<dbReference type="RefSeq" id="XP_067756384.1">
    <property type="nucleotide sequence ID" value="XM_067900200.1"/>
</dbReference>
<accession>A0A836L9P4</accession>
<name>A0A836L9P4_9TRYP</name>
<evidence type="ECO:0000313" key="2">
    <source>
        <dbReference type="EMBL" id="KAG5501937.1"/>
    </source>
</evidence>
<evidence type="ECO:0000313" key="3">
    <source>
        <dbReference type="Proteomes" id="UP000674318"/>
    </source>
</evidence>
<feature type="region of interest" description="Disordered" evidence="1">
    <location>
        <begin position="1"/>
        <end position="23"/>
    </location>
</feature>
<dbReference type="GeneID" id="94290277"/>
<dbReference type="OrthoDB" id="266468at2759"/>
<dbReference type="EMBL" id="JAFJZO010000026">
    <property type="protein sequence ID" value="KAG5501937.1"/>
    <property type="molecule type" value="Genomic_DNA"/>
</dbReference>
<feature type="region of interest" description="Disordered" evidence="1">
    <location>
        <begin position="438"/>
        <end position="484"/>
    </location>
</feature>
<sequence length="484" mass="53010">MLRPSRPMRRSINGQQRKSSNTQCVQGSLLSRRISCNSQVALTCSAAASDAGRAATAPPGPSACPNAVAKFSTPPPSSGYCAAESYNGDDDVRRLPPAQWLTSSCPGTTADFIDGVATAAAAATTVNNADPVGGRSEQPSSAPTVSRPQYSCLNGILEDIDRQPCMPKTAQRLFTSAEIVTLRSEARRVYTSKLKIEEQKNLFAEEAVARSLLAEAALGQIAAIRDLAKEAYDFRMQAASAAALPFLYLEERINRRVTQEYAQREKQLRQEGREAWRLQVMREEAAAEEASRREVERRAETNRFGAAVTFIIVQEAKVRKCLEDQIANFWEVFAQEEANGQAEAERLALERFNNSPEQRAIREARERREQKQARRTAKLLKLFENQQKGFVKGCRHGTGGVSLFVGDAAAKICRRCRVKWDADLGYYVSLDFAVKMHPPPPPPPPSSTTLTGTDVKKVSPASKQSPAEVAKNVGVLPPLKGASK</sequence>
<proteinExistence type="predicted"/>